<sequence length="163" mass="18501">MTTRDETTVPEEHLRYRQHQQNLAAATDTTEPELVATVLRDPDSAMAESAVSAHLDIRAAQLIQLGADRFDQWADAIAEQITAHDFLTRRLHEWTLLKSITLNHSWSPDELRTATDWLQRKAADTITTPDALTLLAEQGRTRRVRNTAAHRLRRTPHSHESAP</sequence>
<name>A0A5N0DM79_9NOCA</name>
<evidence type="ECO:0000313" key="2">
    <source>
        <dbReference type="Proteomes" id="UP000323876"/>
    </source>
</evidence>
<evidence type="ECO:0000313" key="1">
    <source>
        <dbReference type="EMBL" id="KAA8877215.1"/>
    </source>
</evidence>
<comment type="caution">
    <text evidence="1">The sequence shown here is derived from an EMBL/GenBank/DDBJ whole genome shotgun (WGS) entry which is preliminary data.</text>
</comment>
<dbReference type="EMBL" id="VXLC01000055">
    <property type="protein sequence ID" value="KAA8877215.1"/>
    <property type="molecule type" value="Genomic_DNA"/>
</dbReference>
<gene>
    <name evidence="1" type="ORF">F3087_45295</name>
</gene>
<organism evidence="1 2">
    <name type="scientific">Nocardia colli</name>
    <dbReference type="NCBI Taxonomy" id="2545717"/>
    <lineage>
        <taxon>Bacteria</taxon>
        <taxon>Bacillati</taxon>
        <taxon>Actinomycetota</taxon>
        <taxon>Actinomycetes</taxon>
        <taxon>Mycobacteriales</taxon>
        <taxon>Nocardiaceae</taxon>
        <taxon>Nocardia</taxon>
    </lineage>
</organism>
<dbReference type="OrthoDB" id="4563535at2"/>
<dbReference type="AlphaFoldDB" id="A0A5N0DM79"/>
<dbReference type="Proteomes" id="UP000323876">
    <property type="component" value="Unassembled WGS sequence"/>
</dbReference>
<proteinExistence type="predicted"/>
<keyword evidence="2" id="KW-1185">Reference proteome</keyword>
<dbReference type="RefSeq" id="WP_150408404.1">
    <property type="nucleotide sequence ID" value="NZ_VXLC01000055.1"/>
</dbReference>
<reference evidence="1 2" key="1">
    <citation type="submission" date="2019-09" db="EMBL/GenBank/DDBJ databases">
        <authorList>
            <person name="Wang X."/>
        </authorList>
    </citation>
    <scope>NUCLEOTIDE SEQUENCE [LARGE SCALE GENOMIC DNA]</scope>
    <source>
        <strain evidence="1 2">CICC 11023</strain>
    </source>
</reference>
<protein>
    <submittedName>
        <fullName evidence="1">Uncharacterized protein</fullName>
    </submittedName>
</protein>
<accession>A0A5N0DM79</accession>